<evidence type="ECO:0000313" key="2">
    <source>
        <dbReference type="Proteomes" id="UP001168338"/>
    </source>
</evidence>
<reference evidence="1" key="1">
    <citation type="submission" date="2019-05" db="EMBL/GenBank/DDBJ databases">
        <title>Methanoculleus sp. FWC-SCC1, a methanogenic archaeon isolated from deep marine cold seep.</title>
        <authorList>
            <person name="Chen Y.-W."/>
            <person name="Chen S.-C."/>
            <person name="Teng N.-H."/>
            <person name="Lai M.-C."/>
        </authorList>
    </citation>
    <scope>NUCLEOTIDE SEQUENCE</scope>
    <source>
        <strain evidence="1">FWC-SCC1</strain>
    </source>
</reference>
<accession>A0ABT8M7N7</accession>
<protein>
    <submittedName>
        <fullName evidence="1">Glycosyltransferase family 4 protein</fullName>
    </submittedName>
</protein>
<proteinExistence type="predicted"/>
<name>A0ABT8M7N7_9EURY</name>
<dbReference type="RefSeq" id="WP_301663031.1">
    <property type="nucleotide sequence ID" value="NZ_VCYH01000002.1"/>
</dbReference>
<organism evidence="1 2">
    <name type="scientific">Methanoculleus frigidifontis</name>
    <dbReference type="NCBI Taxonomy" id="2584085"/>
    <lineage>
        <taxon>Archaea</taxon>
        <taxon>Methanobacteriati</taxon>
        <taxon>Methanobacteriota</taxon>
        <taxon>Stenosarchaea group</taxon>
        <taxon>Methanomicrobia</taxon>
        <taxon>Methanomicrobiales</taxon>
        <taxon>Methanomicrobiaceae</taxon>
        <taxon>Methanoculleus</taxon>
    </lineage>
</organism>
<evidence type="ECO:0000313" key="1">
    <source>
        <dbReference type="EMBL" id="MDN7023947.1"/>
    </source>
</evidence>
<dbReference type="Gene3D" id="3.40.50.2000">
    <property type="entry name" value="Glycogen Phosphorylase B"/>
    <property type="match status" value="1"/>
</dbReference>
<comment type="caution">
    <text evidence="1">The sequence shown here is derived from an EMBL/GenBank/DDBJ whole genome shotgun (WGS) entry which is preliminary data.</text>
</comment>
<gene>
    <name evidence="1" type="ORF">FGU65_03400</name>
</gene>
<sequence length="430" mass="48090">MKPRRVLIGLTEIAGYNASLKRGFEELGVPCTFLNQRAHPFRFGGDDAACLPVRLQRWANARLDASTSLPVRALFYAIIQACNIPLFIRVLATHDVFIFGYGSTFLGYFDLPILRLFGKRIIYVFFGSDERPPYLDGALMGPGKGRTVSECIRLTARQKQKIRRIERYADLCVSHPASAHLHERPFVQWLAVGVPFSPPPDDAAPGREASGSVRILHSPSDPEAKGSGIIRSAIRELQEKGYAIEYVEITNRPHAVVLEELRRCDFVVDQVYSDTPMAMFATEVAAFGRPAVVGGYYADRIREAIPEDLIPPSLYCHPDRIAGAIELLVRDDALRADLGRRAQQYVRERWEPRRVAERYLRLIDGDVPGAWCCDPQAIRYLHGVGFSETHTRSLLRAVIAEGGIAALQVPDKPDLEDLFCEFARNGSSQI</sequence>
<dbReference type="EMBL" id="VCYH01000002">
    <property type="protein sequence ID" value="MDN7023947.1"/>
    <property type="molecule type" value="Genomic_DNA"/>
</dbReference>
<dbReference type="SUPFAM" id="SSF53756">
    <property type="entry name" value="UDP-Glycosyltransferase/glycogen phosphorylase"/>
    <property type="match status" value="1"/>
</dbReference>
<keyword evidence="2" id="KW-1185">Reference proteome</keyword>
<dbReference type="Proteomes" id="UP001168338">
    <property type="component" value="Unassembled WGS sequence"/>
</dbReference>